<keyword evidence="8" id="KW-0812">Transmembrane</keyword>
<name>A0AAX4HGR2_9ASCO</name>
<gene>
    <name evidence="10" type="ORF">PUMCH_005122</name>
</gene>
<dbReference type="PANTHER" id="PTHR11042:SF190">
    <property type="entry name" value="MITOSIS INHIBITOR PROTEIN KINASE MIK1"/>
    <property type="match status" value="1"/>
</dbReference>
<sequence>MSIVPYHSDRNNRIVYHDLSHQIVVVHNHEDNSFSLFNDLQSLNHYNKTHGTAASVEQEPQTEVLCPNCGIDLLDFLGTKNRPGFRRRSSNSTKTRKNTRRETSERSAVANPELAITELPRRFSPPPSIEMSPVEFMHRDYFKLLADATLNSATLAAPGDDSNTSLPSDLFNQGYFERFFRKIPPGILGSGASAQVYKVVHVLKDIQLGVFAVKRINVGDHSQYLDHVLNEVLILYELSVRGANEHNLIRYNHVWMETGDLSDLNTIFLGDEGAPPQSERNIVPYVYILQQYCDGGHLEHMMISNFQREMAMLLKEKLEAERARRRSIKNHELLKTPSTGAKSWLLPVETWKFFHDIVNGVLYLHSHGILHRDLKPSNCLLESVYDSSVIAEDSVYESESALSQALLQLPRVLVSDFGEGKFIDKQRTQSSAPFDERRGNTGTVEFTDPKLWVYAQYERTKKGKRKFAHKFTYDCDIYSLGMILCYLCVGTLPFSEVLSNTNDPEAVRNDISTWHKNLTVKSFGQWFDSNAKSTNKFSSAAFEDFKLLAYMMIKGELDLPKPSAENIVEYLQSMRESNHFIKSEKPVNVDDSRPMSDLKLHPEEDGIEEEDTLDLLNTPQPSIPHDHSHIVKRDFSAAMFTALIIACLAAMELIVFVTFYKTLVAVKLGLVLGLVAGLQNENFRLSVLLVVVLLTVSFMLLSMNPDLELYKVSMF</sequence>
<protein>
    <recommendedName>
        <fullName evidence="9">Protein kinase domain-containing protein</fullName>
    </recommendedName>
</protein>
<dbReference type="KEGG" id="asau:88176181"/>
<feature type="compositionally biased region" description="Basic residues" evidence="7">
    <location>
        <begin position="83"/>
        <end position="99"/>
    </location>
</feature>
<dbReference type="EMBL" id="CP138900">
    <property type="protein sequence ID" value="WPK27725.1"/>
    <property type="molecule type" value="Genomic_DNA"/>
</dbReference>
<dbReference type="GO" id="GO:0004713">
    <property type="term" value="F:protein tyrosine kinase activity"/>
    <property type="evidence" value="ECO:0007669"/>
    <property type="project" value="TreeGrafter"/>
</dbReference>
<feature type="region of interest" description="Disordered" evidence="7">
    <location>
        <begin position="82"/>
        <end position="109"/>
    </location>
</feature>
<dbReference type="AlphaFoldDB" id="A0AAX4HGR2"/>
<dbReference type="InterPro" id="IPR011009">
    <property type="entry name" value="Kinase-like_dom_sf"/>
</dbReference>
<evidence type="ECO:0000256" key="6">
    <source>
        <dbReference type="PROSITE-ProRule" id="PRU10141"/>
    </source>
</evidence>
<dbReference type="CDD" id="cd00180">
    <property type="entry name" value="PKc"/>
    <property type="match status" value="1"/>
</dbReference>
<evidence type="ECO:0000256" key="5">
    <source>
        <dbReference type="ARBA" id="ARBA00037982"/>
    </source>
</evidence>
<dbReference type="InterPro" id="IPR000719">
    <property type="entry name" value="Prot_kinase_dom"/>
</dbReference>
<organism evidence="10 11">
    <name type="scientific">Australozyma saopauloensis</name>
    <dbReference type="NCBI Taxonomy" id="291208"/>
    <lineage>
        <taxon>Eukaryota</taxon>
        <taxon>Fungi</taxon>
        <taxon>Dikarya</taxon>
        <taxon>Ascomycota</taxon>
        <taxon>Saccharomycotina</taxon>
        <taxon>Pichiomycetes</taxon>
        <taxon>Metschnikowiaceae</taxon>
        <taxon>Australozyma</taxon>
    </lineage>
</organism>
<evidence type="ECO:0000256" key="2">
    <source>
        <dbReference type="ARBA" id="ARBA00022741"/>
    </source>
</evidence>
<evidence type="ECO:0000256" key="4">
    <source>
        <dbReference type="ARBA" id="ARBA00022840"/>
    </source>
</evidence>
<keyword evidence="11" id="KW-1185">Reference proteome</keyword>
<dbReference type="RefSeq" id="XP_062880102.1">
    <property type="nucleotide sequence ID" value="XM_063024032.1"/>
</dbReference>
<dbReference type="GO" id="GO:0110031">
    <property type="term" value="P:negative regulation of G2/MI transition of meiotic cell cycle"/>
    <property type="evidence" value="ECO:0007669"/>
    <property type="project" value="TreeGrafter"/>
</dbReference>
<evidence type="ECO:0000256" key="3">
    <source>
        <dbReference type="ARBA" id="ARBA00022777"/>
    </source>
</evidence>
<dbReference type="PROSITE" id="PS00108">
    <property type="entry name" value="PROTEIN_KINASE_ST"/>
    <property type="match status" value="1"/>
</dbReference>
<evidence type="ECO:0000313" key="11">
    <source>
        <dbReference type="Proteomes" id="UP001338582"/>
    </source>
</evidence>
<feature type="transmembrane region" description="Helical" evidence="8">
    <location>
        <begin position="683"/>
        <end position="701"/>
    </location>
</feature>
<evidence type="ECO:0000259" key="9">
    <source>
        <dbReference type="PROSITE" id="PS50011"/>
    </source>
</evidence>
<keyword evidence="3" id="KW-0418">Kinase</keyword>
<dbReference type="PANTHER" id="PTHR11042">
    <property type="entry name" value="EUKARYOTIC TRANSLATION INITIATION FACTOR 2-ALPHA KINASE EIF2-ALPHA KINASE -RELATED"/>
    <property type="match status" value="1"/>
</dbReference>
<keyword evidence="1" id="KW-0808">Transferase</keyword>
<dbReference type="SUPFAM" id="SSF56112">
    <property type="entry name" value="Protein kinase-like (PK-like)"/>
    <property type="match status" value="1"/>
</dbReference>
<dbReference type="Proteomes" id="UP001338582">
    <property type="component" value="Chromosome 7"/>
</dbReference>
<dbReference type="PROSITE" id="PS50011">
    <property type="entry name" value="PROTEIN_KINASE_DOM"/>
    <property type="match status" value="1"/>
</dbReference>
<reference evidence="10 11" key="1">
    <citation type="submission" date="2023-10" db="EMBL/GenBank/DDBJ databases">
        <title>Draft Genome Sequence of Candida saopaulonensis from a very Premature Infant with Sepsis.</title>
        <authorList>
            <person name="Ning Y."/>
            <person name="Dai R."/>
            <person name="Xiao M."/>
            <person name="Xu Y."/>
            <person name="Yan Q."/>
            <person name="Zhang L."/>
        </authorList>
    </citation>
    <scope>NUCLEOTIDE SEQUENCE [LARGE SCALE GENOMIC DNA]</scope>
    <source>
        <strain evidence="10 11">19XY460</strain>
    </source>
</reference>
<dbReference type="InterPro" id="IPR050339">
    <property type="entry name" value="CC_SR_Kinase"/>
</dbReference>
<feature type="domain" description="Protein kinase" evidence="9">
    <location>
        <begin position="182"/>
        <end position="581"/>
    </location>
</feature>
<keyword evidence="2 6" id="KW-0547">Nucleotide-binding</keyword>
<dbReference type="GO" id="GO:0005737">
    <property type="term" value="C:cytoplasm"/>
    <property type="evidence" value="ECO:0007669"/>
    <property type="project" value="TreeGrafter"/>
</dbReference>
<keyword evidence="4 6" id="KW-0067">ATP-binding</keyword>
<evidence type="ECO:0000256" key="1">
    <source>
        <dbReference type="ARBA" id="ARBA00022679"/>
    </source>
</evidence>
<dbReference type="Gene3D" id="3.30.200.20">
    <property type="entry name" value="Phosphorylase Kinase, domain 1"/>
    <property type="match status" value="1"/>
</dbReference>
<dbReference type="InterPro" id="IPR008271">
    <property type="entry name" value="Ser/Thr_kinase_AS"/>
</dbReference>
<dbReference type="GeneID" id="88176181"/>
<dbReference type="GO" id="GO:0030447">
    <property type="term" value="P:filamentous growth"/>
    <property type="evidence" value="ECO:0007669"/>
    <property type="project" value="UniProtKB-ARBA"/>
</dbReference>
<dbReference type="Gene3D" id="1.10.510.10">
    <property type="entry name" value="Transferase(Phosphotransferase) domain 1"/>
    <property type="match status" value="1"/>
</dbReference>
<dbReference type="GO" id="GO:0005524">
    <property type="term" value="F:ATP binding"/>
    <property type="evidence" value="ECO:0007669"/>
    <property type="project" value="UniProtKB-UniRule"/>
</dbReference>
<comment type="similarity">
    <text evidence="5">Belongs to the protein kinase superfamily. Ser/Thr protein kinase family. GCN2 subfamily.</text>
</comment>
<evidence type="ECO:0000313" key="10">
    <source>
        <dbReference type="EMBL" id="WPK27725.1"/>
    </source>
</evidence>
<keyword evidence="8" id="KW-0472">Membrane</keyword>
<dbReference type="SMART" id="SM00220">
    <property type="entry name" value="S_TKc"/>
    <property type="match status" value="1"/>
</dbReference>
<proteinExistence type="inferred from homology"/>
<dbReference type="InterPro" id="IPR017441">
    <property type="entry name" value="Protein_kinase_ATP_BS"/>
</dbReference>
<evidence type="ECO:0000256" key="8">
    <source>
        <dbReference type="SAM" id="Phobius"/>
    </source>
</evidence>
<evidence type="ECO:0000256" key="7">
    <source>
        <dbReference type="SAM" id="MobiDB-lite"/>
    </source>
</evidence>
<feature type="binding site" evidence="6">
    <location>
        <position position="214"/>
    </location>
    <ligand>
        <name>ATP</name>
        <dbReference type="ChEBI" id="CHEBI:30616"/>
    </ligand>
</feature>
<feature type="transmembrane region" description="Helical" evidence="8">
    <location>
        <begin position="637"/>
        <end position="663"/>
    </location>
</feature>
<dbReference type="Pfam" id="PF00069">
    <property type="entry name" value="Pkinase"/>
    <property type="match status" value="1"/>
</dbReference>
<dbReference type="PROSITE" id="PS00107">
    <property type="entry name" value="PROTEIN_KINASE_ATP"/>
    <property type="match status" value="1"/>
</dbReference>
<accession>A0AAX4HGR2</accession>
<dbReference type="GO" id="GO:0005634">
    <property type="term" value="C:nucleus"/>
    <property type="evidence" value="ECO:0007669"/>
    <property type="project" value="TreeGrafter"/>
</dbReference>
<keyword evidence="8" id="KW-1133">Transmembrane helix</keyword>